<sequence length="601" mass="66567">MLAADLSEERAGGWGDGPVVGAAVVVEAVGVGAADGEVGAEAVTVNTTLSLEEQCEQIWQHTVETKRQERIRIRTPQLIRLWDGEFHLQHVVRVFYKAEFEFIDNDTGPGMLELPFRLPAAKWLKDMKGRMDRGEKRNVNITVDKNGARWGGKLVDVSVEETEDGDQILIATFASAFEELKYYTVRSNPILPAAFQFPKVWMLPGPARWAILTTLWFQLLRQNAMLWNIPNDPLDGNQWFDWDMSNWPIVVKPLSFGQDMAAGTIWGMPISRWQNFYNVVKPILEDGELSFTLRHWLEGDPLPWPGANLRHGTLVVGIEDFSGIRIGTAHGGTVFDGLVRTIAEFTEDLLDSTMEAITDAPTPSGYLIPGNKFTSPTLPYAIYRPGITPGIKSAKFIDTLATAGHVGTGGHSMPGVNELISAGIQATGDIVGNLLQIGSIGGSIDTLLKPFYEDTVLAWMWVKNLLRTSQSGWSQYFEIQQDSGGKAYTLSSLMVLRAGLWSTRTWFSHEIEILDQAPYLIGDQGKGHLFVGSRVGATLPGDPMGEIKVDRIKKLVLTSERDKFDAWTITIGDDKKNLDPAVRAMERIQQIFGALHDVGVF</sequence>
<dbReference type="Proteomes" id="UP001195196">
    <property type="component" value="Unassembled WGS sequence"/>
</dbReference>
<protein>
    <recommendedName>
        <fullName evidence="1">Gp28/Gp37-like domain-containing protein</fullName>
    </recommendedName>
</protein>
<dbReference type="AlphaFoldDB" id="A0AAW4G9X2"/>
<proteinExistence type="predicted"/>
<reference evidence="2" key="1">
    <citation type="submission" date="2021-02" db="EMBL/GenBank/DDBJ databases">
        <title>Taxonomy, biology and ecology of Rhodococcus bacteria occurring in California pistachio and other woody hosts as revealed by genome sequence analyses.</title>
        <authorList>
            <person name="Riely B."/>
            <person name="Gai Y."/>
        </authorList>
    </citation>
    <scope>NUCLEOTIDE SEQUENCE</scope>
    <source>
        <strain evidence="2">BP-295</strain>
    </source>
</reference>
<evidence type="ECO:0000313" key="2">
    <source>
        <dbReference type="EMBL" id="MBM7280372.1"/>
    </source>
</evidence>
<gene>
    <name evidence="2" type="ORF">JTZ10_21745</name>
</gene>
<dbReference type="Pfam" id="PF14594">
    <property type="entry name" value="Sipho_Gp37"/>
    <property type="match status" value="1"/>
</dbReference>
<comment type="caution">
    <text evidence="2">The sequence shown here is derived from an EMBL/GenBank/DDBJ whole genome shotgun (WGS) entry which is preliminary data.</text>
</comment>
<dbReference type="InterPro" id="IPR029432">
    <property type="entry name" value="Gp28/Gp37-like_dom"/>
</dbReference>
<name>A0AAW4G9X2_GORRU</name>
<accession>A0AAW4G9X2</accession>
<feature type="domain" description="Gp28/Gp37-like" evidence="1">
    <location>
        <begin position="79"/>
        <end position="573"/>
    </location>
</feature>
<dbReference type="EMBL" id="JAFFGU010000019">
    <property type="protein sequence ID" value="MBM7280372.1"/>
    <property type="molecule type" value="Genomic_DNA"/>
</dbReference>
<organism evidence="2 3">
    <name type="scientific">Gordonia rubripertincta</name>
    <name type="common">Rhodococcus corallinus</name>
    <dbReference type="NCBI Taxonomy" id="36822"/>
    <lineage>
        <taxon>Bacteria</taxon>
        <taxon>Bacillati</taxon>
        <taxon>Actinomycetota</taxon>
        <taxon>Actinomycetes</taxon>
        <taxon>Mycobacteriales</taxon>
        <taxon>Gordoniaceae</taxon>
        <taxon>Gordonia</taxon>
    </lineage>
</organism>
<evidence type="ECO:0000313" key="3">
    <source>
        <dbReference type="Proteomes" id="UP001195196"/>
    </source>
</evidence>
<evidence type="ECO:0000259" key="1">
    <source>
        <dbReference type="Pfam" id="PF14594"/>
    </source>
</evidence>